<evidence type="ECO:0000313" key="3">
    <source>
        <dbReference type="Proteomes" id="UP000272560"/>
    </source>
</evidence>
<keyword evidence="1" id="KW-1133">Transmembrane helix</keyword>
<evidence type="ECO:0000313" key="2">
    <source>
        <dbReference type="EMBL" id="RJT81036.1"/>
    </source>
</evidence>
<gene>
    <name evidence="2" type="ORF">D6T63_07580</name>
</gene>
<keyword evidence="1" id="KW-0472">Membrane</keyword>
<organism evidence="2 3">
    <name type="scientific">Arthrobacter cheniae</name>
    <dbReference type="NCBI Taxonomy" id="1258888"/>
    <lineage>
        <taxon>Bacteria</taxon>
        <taxon>Bacillati</taxon>
        <taxon>Actinomycetota</taxon>
        <taxon>Actinomycetes</taxon>
        <taxon>Micrococcales</taxon>
        <taxon>Micrococcaceae</taxon>
        <taxon>Arthrobacter</taxon>
    </lineage>
</organism>
<dbReference type="AlphaFoldDB" id="A0A3A5M3L4"/>
<evidence type="ECO:0000256" key="1">
    <source>
        <dbReference type="SAM" id="Phobius"/>
    </source>
</evidence>
<keyword evidence="1" id="KW-0812">Transmembrane</keyword>
<name>A0A3A5M3L4_9MICC</name>
<accession>A0A3A5M3L4</accession>
<dbReference type="Proteomes" id="UP000272560">
    <property type="component" value="Unassembled WGS sequence"/>
</dbReference>
<comment type="caution">
    <text evidence="2">The sequence shown here is derived from an EMBL/GenBank/DDBJ whole genome shotgun (WGS) entry which is preliminary data.</text>
</comment>
<dbReference type="OrthoDB" id="9812701at2"/>
<keyword evidence="3" id="KW-1185">Reference proteome</keyword>
<dbReference type="EMBL" id="QZVT01000003">
    <property type="protein sequence ID" value="RJT81036.1"/>
    <property type="molecule type" value="Genomic_DNA"/>
</dbReference>
<protein>
    <submittedName>
        <fullName evidence="2">Uncharacterized protein</fullName>
    </submittedName>
</protein>
<feature type="transmembrane region" description="Helical" evidence="1">
    <location>
        <begin position="33"/>
        <end position="53"/>
    </location>
</feature>
<proteinExistence type="predicted"/>
<sequence length="65" mass="7081">MVSFVDSLETNVYEAYPRIGDCIQSAFRPAGAVLPGMVIAVVCLAFDLFGNALRDAFDPTRKGQR</sequence>
<reference evidence="2 3" key="1">
    <citation type="submission" date="2018-09" db="EMBL/GenBank/DDBJ databases">
        <title>Novel species of Arthrobacter.</title>
        <authorList>
            <person name="Liu Q."/>
            <person name="Xin Y.-H."/>
        </authorList>
    </citation>
    <scope>NUCLEOTIDE SEQUENCE [LARGE SCALE GENOMIC DNA]</scope>
    <source>
        <strain evidence="2 3">Hz2</strain>
    </source>
</reference>